<evidence type="ECO:0000313" key="2">
    <source>
        <dbReference type="EMBL" id="KAG5670558.1"/>
    </source>
</evidence>
<feature type="signal peptide" evidence="1">
    <location>
        <begin position="1"/>
        <end position="26"/>
    </location>
</feature>
<feature type="chain" id="PRO_5039949579" evidence="1">
    <location>
        <begin position="27"/>
        <end position="124"/>
    </location>
</feature>
<evidence type="ECO:0000256" key="1">
    <source>
        <dbReference type="SAM" id="SignalP"/>
    </source>
</evidence>
<reference evidence="2" key="1">
    <citation type="submission" date="2021-03" db="EMBL/GenBank/DDBJ databases">
        <title>Chromosome level genome of the anhydrobiotic midge Polypedilum vanderplanki.</title>
        <authorList>
            <person name="Yoshida Y."/>
            <person name="Kikawada T."/>
            <person name="Gusev O."/>
        </authorList>
    </citation>
    <scope>NUCLEOTIDE SEQUENCE</scope>
    <source>
        <strain evidence="2">NIAS01</strain>
        <tissue evidence="2">Whole body or cell culture</tissue>
    </source>
</reference>
<comment type="caution">
    <text evidence="2">The sequence shown here is derived from an EMBL/GenBank/DDBJ whole genome shotgun (WGS) entry which is preliminary data.</text>
</comment>
<name>A0A9J6BMD9_POLVA</name>
<dbReference type="AlphaFoldDB" id="A0A9J6BMD9"/>
<sequence>MSQRTYLIVLTIAIIYFLAICQSADAKRVGCASFGHSCYGGFGKRSLMPSVEQQQNMDLSFDTSHAAPILKVLQHRIQIHPELGDSTEQQQQQQEKEFKMLILSTLSQIIEDTMKKMTVDYESN</sequence>
<proteinExistence type="predicted"/>
<gene>
    <name evidence="2" type="ORF">PVAND_000812</name>
</gene>
<dbReference type="EMBL" id="JADBJN010000003">
    <property type="protein sequence ID" value="KAG5670558.1"/>
    <property type="molecule type" value="Genomic_DNA"/>
</dbReference>
<protein>
    <submittedName>
        <fullName evidence="2">Uncharacterized protein</fullName>
    </submittedName>
</protein>
<keyword evidence="1" id="KW-0732">Signal</keyword>
<dbReference type="Proteomes" id="UP001107558">
    <property type="component" value="Chromosome 3"/>
</dbReference>
<dbReference type="OrthoDB" id="6366777at2759"/>
<evidence type="ECO:0000313" key="3">
    <source>
        <dbReference type="Proteomes" id="UP001107558"/>
    </source>
</evidence>
<keyword evidence="3" id="KW-1185">Reference proteome</keyword>
<organism evidence="2 3">
    <name type="scientific">Polypedilum vanderplanki</name>
    <name type="common">Sleeping chironomid midge</name>
    <dbReference type="NCBI Taxonomy" id="319348"/>
    <lineage>
        <taxon>Eukaryota</taxon>
        <taxon>Metazoa</taxon>
        <taxon>Ecdysozoa</taxon>
        <taxon>Arthropoda</taxon>
        <taxon>Hexapoda</taxon>
        <taxon>Insecta</taxon>
        <taxon>Pterygota</taxon>
        <taxon>Neoptera</taxon>
        <taxon>Endopterygota</taxon>
        <taxon>Diptera</taxon>
        <taxon>Nematocera</taxon>
        <taxon>Chironomoidea</taxon>
        <taxon>Chironomidae</taxon>
        <taxon>Chironominae</taxon>
        <taxon>Polypedilum</taxon>
        <taxon>Polypedilum</taxon>
    </lineage>
</organism>
<accession>A0A9J6BMD9</accession>